<dbReference type="InterPro" id="IPR039425">
    <property type="entry name" value="RNA_pol_sigma-70-like"/>
</dbReference>
<evidence type="ECO:0000256" key="4">
    <source>
        <dbReference type="ARBA" id="ARBA00023163"/>
    </source>
</evidence>
<keyword evidence="3" id="KW-0731">Sigma factor</keyword>
<feature type="domain" description="RNA polymerase sigma-70 region 2" evidence="5">
    <location>
        <begin position="31"/>
        <end position="96"/>
    </location>
</feature>
<dbReference type="PANTHER" id="PTHR43133:SF53">
    <property type="entry name" value="ECF RNA POLYMERASE SIGMA-E FACTOR"/>
    <property type="match status" value="1"/>
</dbReference>
<dbReference type="InterPro" id="IPR013324">
    <property type="entry name" value="RNA_pol_sigma_r3/r4-like"/>
</dbReference>
<keyword evidence="2" id="KW-0805">Transcription regulation</keyword>
<reference evidence="7" key="1">
    <citation type="journal article" date="2015" name="Nature">
        <title>Complex archaea that bridge the gap between prokaryotes and eukaryotes.</title>
        <authorList>
            <person name="Spang A."/>
            <person name="Saw J.H."/>
            <person name="Jorgensen S.L."/>
            <person name="Zaremba-Niedzwiedzka K."/>
            <person name="Martijn J."/>
            <person name="Lind A.E."/>
            <person name="van Eijk R."/>
            <person name="Schleper C."/>
            <person name="Guy L."/>
            <person name="Ettema T.J."/>
        </authorList>
    </citation>
    <scope>NUCLEOTIDE SEQUENCE</scope>
</reference>
<dbReference type="GO" id="GO:0003677">
    <property type="term" value="F:DNA binding"/>
    <property type="evidence" value="ECO:0007669"/>
    <property type="project" value="InterPro"/>
</dbReference>
<evidence type="ECO:0000313" key="7">
    <source>
        <dbReference type="EMBL" id="KKN23657.1"/>
    </source>
</evidence>
<accession>A0A0F9PGM7</accession>
<dbReference type="InterPro" id="IPR036388">
    <property type="entry name" value="WH-like_DNA-bd_sf"/>
</dbReference>
<dbReference type="Gene3D" id="1.10.1740.10">
    <property type="match status" value="1"/>
</dbReference>
<dbReference type="SUPFAM" id="SSF88659">
    <property type="entry name" value="Sigma3 and sigma4 domains of RNA polymerase sigma factors"/>
    <property type="match status" value="1"/>
</dbReference>
<evidence type="ECO:0000256" key="3">
    <source>
        <dbReference type="ARBA" id="ARBA00023082"/>
    </source>
</evidence>
<dbReference type="GO" id="GO:0016987">
    <property type="term" value="F:sigma factor activity"/>
    <property type="evidence" value="ECO:0007669"/>
    <property type="project" value="UniProtKB-KW"/>
</dbReference>
<dbReference type="InterPro" id="IPR007627">
    <property type="entry name" value="RNA_pol_sigma70_r2"/>
</dbReference>
<dbReference type="EMBL" id="LAZR01002951">
    <property type="protein sequence ID" value="KKN23657.1"/>
    <property type="molecule type" value="Genomic_DNA"/>
</dbReference>
<comment type="caution">
    <text evidence="7">The sequence shown here is derived from an EMBL/GenBank/DDBJ whole genome shotgun (WGS) entry which is preliminary data.</text>
</comment>
<comment type="similarity">
    <text evidence="1">Belongs to the sigma-70 factor family. ECF subfamily.</text>
</comment>
<dbReference type="Pfam" id="PF04542">
    <property type="entry name" value="Sigma70_r2"/>
    <property type="match status" value="1"/>
</dbReference>
<dbReference type="Pfam" id="PF08281">
    <property type="entry name" value="Sigma70_r4_2"/>
    <property type="match status" value="1"/>
</dbReference>
<gene>
    <name evidence="7" type="ORF">LCGC14_0902780</name>
</gene>
<organism evidence="7">
    <name type="scientific">marine sediment metagenome</name>
    <dbReference type="NCBI Taxonomy" id="412755"/>
    <lineage>
        <taxon>unclassified sequences</taxon>
        <taxon>metagenomes</taxon>
        <taxon>ecological metagenomes</taxon>
    </lineage>
</organism>
<dbReference type="SUPFAM" id="SSF88946">
    <property type="entry name" value="Sigma2 domain of RNA polymerase sigma factors"/>
    <property type="match status" value="1"/>
</dbReference>
<dbReference type="InterPro" id="IPR013325">
    <property type="entry name" value="RNA_pol_sigma_r2"/>
</dbReference>
<dbReference type="Gene3D" id="1.10.10.10">
    <property type="entry name" value="Winged helix-like DNA-binding domain superfamily/Winged helix DNA-binding domain"/>
    <property type="match status" value="1"/>
</dbReference>
<dbReference type="InterPro" id="IPR013249">
    <property type="entry name" value="RNA_pol_sigma70_r4_t2"/>
</dbReference>
<dbReference type="AlphaFoldDB" id="A0A0F9PGM7"/>
<dbReference type="NCBIfam" id="TIGR02937">
    <property type="entry name" value="sigma70-ECF"/>
    <property type="match status" value="1"/>
</dbReference>
<sequence>MKKIFKRDQTNEKELIEQLIKGDSAAFELVVGTYHSLMLSVARAIIGQAFADEVVQDAWVSAIKALPKFEGRSSLKTWLLQITSNGAKTRVRRESRQLSLDDGWESISADKFDHTGHRLDDVLPWEEDTPDALLENEQLQAIIEERFNSLPANQRAVLTMYDMEGMEMKEICNILDLSASNVRVLLHRARTTLHHTIENYRDN</sequence>
<name>A0A0F9PGM7_9ZZZZ</name>
<dbReference type="CDD" id="cd06171">
    <property type="entry name" value="Sigma70_r4"/>
    <property type="match status" value="1"/>
</dbReference>
<dbReference type="PANTHER" id="PTHR43133">
    <property type="entry name" value="RNA POLYMERASE ECF-TYPE SIGMA FACTO"/>
    <property type="match status" value="1"/>
</dbReference>
<proteinExistence type="inferred from homology"/>
<evidence type="ECO:0000256" key="2">
    <source>
        <dbReference type="ARBA" id="ARBA00023015"/>
    </source>
</evidence>
<feature type="domain" description="RNA polymerase sigma factor 70 region 4 type 2" evidence="6">
    <location>
        <begin position="142"/>
        <end position="193"/>
    </location>
</feature>
<dbReference type="GO" id="GO:0006352">
    <property type="term" value="P:DNA-templated transcription initiation"/>
    <property type="evidence" value="ECO:0007669"/>
    <property type="project" value="InterPro"/>
</dbReference>
<evidence type="ECO:0000259" key="6">
    <source>
        <dbReference type="Pfam" id="PF08281"/>
    </source>
</evidence>
<dbReference type="InterPro" id="IPR014284">
    <property type="entry name" value="RNA_pol_sigma-70_dom"/>
</dbReference>
<evidence type="ECO:0000259" key="5">
    <source>
        <dbReference type="Pfam" id="PF04542"/>
    </source>
</evidence>
<protein>
    <submittedName>
        <fullName evidence="7">Uncharacterized protein</fullName>
    </submittedName>
</protein>
<keyword evidence="4" id="KW-0804">Transcription</keyword>
<evidence type="ECO:0000256" key="1">
    <source>
        <dbReference type="ARBA" id="ARBA00010641"/>
    </source>
</evidence>